<dbReference type="PANTHER" id="PTHR46599:SF6">
    <property type="entry name" value="DUAL SPECIFICITY PHOSPHATASE 26"/>
    <property type="match status" value="1"/>
</dbReference>
<feature type="non-terminal residue" evidence="3">
    <location>
        <position position="1"/>
    </location>
</feature>
<protein>
    <recommendedName>
        <fullName evidence="2">PiggyBac transposable element-derived protein domain-containing protein</fullName>
    </recommendedName>
</protein>
<gene>
    <name evidence="3" type="ORF">PPYR_05604</name>
</gene>
<evidence type="ECO:0000313" key="4">
    <source>
        <dbReference type="Proteomes" id="UP000327044"/>
    </source>
</evidence>
<dbReference type="InterPro" id="IPR029526">
    <property type="entry name" value="PGBD"/>
</dbReference>
<dbReference type="Proteomes" id="UP000327044">
    <property type="component" value="Unassembled WGS sequence"/>
</dbReference>
<dbReference type="AlphaFoldDB" id="A0A5N4AVK2"/>
<organism evidence="3 4">
    <name type="scientific">Photinus pyralis</name>
    <name type="common">Common eastern firefly</name>
    <name type="synonym">Lampyris pyralis</name>
    <dbReference type="NCBI Taxonomy" id="7054"/>
    <lineage>
        <taxon>Eukaryota</taxon>
        <taxon>Metazoa</taxon>
        <taxon>Ecdysozoa</taxon>
        <taxon>Arthropoda</taxon>
        <taxon>Hexapoda</taxon>
        <taxon>Insecta</taxon>
        <taxon>Pterygota</taxon>
        <taxon>Neoptera</taxon>
        <taxon>Endopterygota</taxon>
        <taxon>Coleoptera</taxon>
        <taxon>Polyphaga</taxon>
        <taxon>Elateriformia</taxon>
        <taxon>Elateroidea</taxon>
        <taxon>Lampyridae</taxon>
        <taxon>Lampyrinae</taxon>
        <taxon>Photinus</taxon>
    </lineage>
</organism>
<proteinExistence type="predicted"/>
<comment type="caution">
    <text evidence="3">The sequence shown here is derived from an EMBL/GenBank/DDBJ whole genome shotgun (WGS) entry which is preliminary data.</text>
</comment>
<evidence type="ECO:0000256" key="1">
    <source>
        <dbReference type="SAM" id="Phobius"/>
    </source>
</evidence>
<reference evidence="3 4" key="1">
    <citation type="journal article" date="2018" name="Elife">
        <title>Firefly genomes illuminate parallel origins of bioluminescence in beetles.</title>
        <authorList>
            <person name="Fallon T.R."/>
            <person name="Lower S.E."/>
            <person name="Chang C.H."/>
            <person name="Bessho-Uehara M."/>
            <person name="Martin G.J."/>
            <person name="Bewick A.J."/>
            <person name="Behringer M."/>
            <person name="Debat H.J."/>
            <person name="Wong I."/>
            <person name="Day J.C."/>
            <person name="Suvorov A."/>
            <person name="Silva C.J."/>
            <person name="Stanger-Hall K.F."/>
            <person name="Hall D.W."/>
            <person name="Schmitz R.J."/>
            <person name="Nelson D.R."/>
            <person name="Lewis S.M."/>
            <person name="Shigenobu S."/>
            <person name="Bybee S.M."/>
            <person name="Larracuente A.M."/>
            <person name="Oba Y."/>
            <person name="Weng J.K."/>
        </authorList>
    </citation>
    <scope>NUCLEOTIDE SEQUENCE [LARGE SCALE GENOMIC DNA]</scope>
    <source>
        <strain evidence="3">1611_PpyrPB1</strain>
        <tissue evidence="3">Whole body</tissue>
    </source>
</reference>
<keyword evidence="1" id="KW-0812">Transmembrane</keyword>
<accession>A0A5N4AVK2</accession>
<dbReference type="Pfam" id="PF13843">
    <property type="entry name" value="DDE_Tnp_1_7"/>
    <property type="match status" value="1"/>
</dbReference>
<keyword evidence="1" id="KW-0472">Membrane</keyword>
<sequence>KIDKDTNKPAMIVDYNHTKYGVDVVDKMCVMYNVTRTTRRWPLTVFFDILNIGGINALNLYVTNGKLQKLARRNFLKCLSLELVRPCIIRRIYNKNVPRPIRQKARNMLGIQEAPNNQDENVREKQVAALYVPEKTTKRPQ</sequence>
<dbReference type="InParanoid" id="A0A5N4AVK2"/>
<feature type="domain" description="PiggyBac transposable element-derived protein" evidence="2">
    <location>
        <begin position="4"/>
        <end position="57"/>
    </location>
</feature>
<evidence type="ECO:0000313" key="3">
    <source>
        <dbReference type="EMBL" id="KAB0801250.1"/>
    </source>
</evidence>
<feature type="transmembrane region" description="Helical" evidence="1">
    <location>
        <begin position="41"/>
        <end position="62"/>
    </location>
</feature>
<dbReference type="PANTHER" id="PTHR46599">
    <property type="entry name" value="PIGGYBAC TRANSPOSABLE ELEMENT-DERIVED PROTEIN 4"/>
    <property type="match status" value="1"/>
</dbReference>
<name>A0A5N4AVK2_PHOPY</name>
<dbReference type="EMBL" id="VVIM01000003">
    <property type="protein sequence ID" value="KAB0801250.1"/>
    <property type="molecule type" value="Genomic_DNA"/>
</dbReference>
<evidence type="ECO:0000259" key="2">
    <source>
        <dbReference type="Pfam" id="PF13843"/>
    </source>
</evidence>
<keyword evidence="4" id="KW-1185">Reference proteome</keyword>
<keyword evidence="1" id="KW-1133">Transmembrane helix</keyword>